<dbReference type="AlphaFoldDB" id="A0A8X6G632"/>
<protein>
    <submittedName>
        <fullName evidence="1">Uncharacterized protein</fullName>
    </submittedName>
</protein>
<gene>
    <name evidence="1" type="ORF">TNCT_427691</name>
</gene>
<dbReference type="Proteomes" id="UP000887116">
    <property type="component" value="Unassembled WGS sequence"/>
</dbReference>
<evidence type="ECO:0000313" key="2">
    <source>
        <dbReference type="Proteomes" id="UP000887116"/>
    </source>
</evidence>
<keyword evidence="2" id="KW-1185">Reference proteome</keyword>
<name>A0A8X6G632_TRICU</name>
<accession>A0A8X6G632</accession>
<reference evidence="1" key="1">
    <citation type="submission" date="2020-07" db="EMBL/GenBank/DDBJ databases">
        <title>Multicomponent nature underlies the extraordinary mechanical properties of spider dragline silk.</title>
        <authorList>
            <person name="Kono N."/>
            <person name="Nakamura H."/>
            <person name="Mori M."/>
            <person name="Yoshida Y."/>
            <person name="Ohtoshi R."/>
            <person name="Malay A.D."/>
            <person name="Moran D.A.P."/>
            <person name="Tomita M."/>
            <person name="Numata K."/>
            <person name="Arakawa K."/>
        </authorList>
    </citation>
    <scope>NUCLEOTIDE SEQUENCE</scope>
</reference>
<organism evidence="1 2">
    <name type="scientific">Trichonephila clavata</name>
    <name type="common">Joro spider</name>
    <name type="synonym">Nephila clavata</name>
    <dbReference type="NCBI Taxonomy" id="2740835"/>
    <lineage>
        <taxon>Eukaryota</taxon>
        <taxon>Metazoa</taxon>
        <taxon>Ecdysozoa</taxon>
        <taxon>Arthropoda</taxon>
        <taxon>Chelicerata</taxon>
        <taxon>Arachnida</taxon>
        <taxon>Araneae</taxon>
        <taxon>Araneomorphae</taxon>
        <taxon>Entelegynae</taxon>
        <taxon>Araneoidea</taxon>
        <taxon>Nephilidae</taxon>
        <taxon>Trichonephila</taxon>
    </lineage>
</organism>
<sequence>MDCEGHFKSEDLLELQKLSYLEKKSFKLFRKLSIPFRFELVDLIYSINYTWRHFCEQYSLESPGSEIKGLILHEWLSFIRGDGNFTPKTDRNALD</sequence>
<evidence type="ECO:0000313" key="1">
    <source>
        <dbReference type="EMBL" id="GFQ96522.1"/>
    </source>
</evidence>
<comment type="caution">
    <text evidence="1">The sequence shown here is derived from an EMBL/GenBank/DDBJ whole genome shotgun (WGS) entry which is preliminary data.</text>
</comment>
<dbReference type="EMBL" id="BMAO01024611">
    <property type="protein sequence ID" value="GFQ96522.1"/>
    <property type="molecule type" value="Genomic_DNA"/>
</dbReference>
<proteinExistence type="predicted"/>